<sequence length="55" mass="6344">MIPPGATHAHGQTYYRKRPQGGADVWCREKLGWKYMEDRSAKAAIRIAEKLESRK</sequence>
<reference evidence="1 2" key="1">
    <citation type="submission" date="2021-06" db="EMBL/GenBank/DDBJ databases">
        <title>Differences between aerobic and microaerobic xylene degrading microbial communities.</title>
        <authorList>
            <person name="Banerjee S."/>
            <person name="Tancsics A."/>
        </authorList>
    </citation>
    <scope>NUCLEOTIDE SEQUENCE [LARGE SCALE GENOMIC DNA]</scope>
    <source>
        <strain evidence="1 2">MAP12</strain>
    </source>
</reference>
<evidence type="ECO:0000313" key="2">
    <source>
        <dbReference type="Proteomes" id="UP000813068"/>
    </source>
</evidence>
<comment type="caution">
    <text evidence="1">The sequence shown here is derived from an EMBL/GenBank/DDBJ whole genome shotgun (WGS) entry which is preliminary data.</text>
</comment>
<proteinExistence type="predicted"/>
<gene>
    <name evidence="1" type="ORF">KRX52_04195</name>
</gene>
<name>A0ABS6MT57_9GAMM</name>
<evidence type="ECO:0000313" key="1">
    <source>
        <dbReference type="EMBL" id="MBV2131998.1"/>
    </source>
</evidence>
<dbReference type="EMBL" id="JAHRGL010000011">
    <property type="protein sequence ID" value="MBV2131998.1"/>
    <property type="molecule type" value="Genomic_DNA"/>
</dbReference>
<dbReference type="Proteomes" id="UP000813068">
    <property type="component" value="Unassembled WGS sequence"/>
</dbReference>
<keyword evidence="2" id="KW-1185">Reference proteome</keyword>
<accession>A0ABS6MT57</accession>
<protein>
    <submittedName>
        <fullName evidence="1">Uncharacterized protein</fullName>
    </submittedName>
</protein>
<dbReference type="RefSeq" id="WP_217679911.1">
    <property type="nucleotide sequence ID" value="NZ_JAHRGL010000011.1"/>
</dbReference>
<organism evidence="1 2">
    <name type="scientific">Geopseudomonas aromaticivorans</name>
    <dbReference type="NCBI Taxonomy" id="2849492"/>
    <lineage>
        <taxon>Bacteria</taxon>
        <taxon>Pseudomonadati</taxon>
        <taxon>Pseudomonadota</taxon>
        <taxon>Gammaproteobacteria</taxon>
        <taxon>Pseudomonadales</taxon>
        <taxon>Pseudomonadaceae</taxon>
        <taxon>Geopseudomonas</taxon>
    </lineage>
</organism>